<dbReference type="OrthoDB" id="445007at2759"/>
<dbReference type="GeneID" id="20223395"/>
<evidence type="ECO:0008006" key="3">
    <source>
        <dbReference type="Google" id="ProtNLM"/>
    </source>
</evidence>
<dbReference type="AlphaFoldDB" id="F0XXP3"/>
<name>F0XXP3_AURAN</name>
<dbReference type="SUPFAM" id="SSF53335">
    <property type="entry name" value="S-adenosyl-L-methionine-dependent methyltransferases"/>
    <property type="match status" value="1"/>
</dbReference>
<evidence type="ECO:0000313" key="1">
    <source>
        <dbReference type="EMBL" id="EGB11981.1"/>
    </source>
</evidence>
<dbReference type="InParanoid" id="F0XXP3"/>
<dbReference type="InterPro" id="IPR029063">
    <property type="entry name" value="SAM-dependent_MTases_sf"/>
</dbReference>
<dbReference type="Proteomes" id="UP000002729">
    <property type="component" value="Unassembled WGS sequence"/>
</dbReference>
<protein>
    <recommendedName>
        <fullName evidence="3">Methyltransferase type 11 domain-containing protein</fullName>
    </recommendedName>
</protein>
<keyword evidence="2" id="KW-1185">Reference proteome</keyword>
<evidence type="ECO:0000313" key="2">
    <source>
        <dbReference type="Proteomes" id="UP000002729"/>
    </source>
</evidence>
<reference evidence="1 2" key="1">
    <citation type="journal article" date="2011" name="Proc. Natl. Acad. Sci. U.S.A.">
        <title>Niche of harmful alga Aureococcus anophagefferens revealed through ecogenomics.</title>
        <authorList>
            <person name="Gobler C.J."/>
            <person name="Berry D.L."/>
            <person name="Dyhrman S.T."/>
            <person name="Wilhelm S.W."/>
            <person name="Salamov A."/>
            <person name="Lobanov A.V."/>
            <person name="Zhang Y."/>
            <person name="Collier J.L."/>
            <person name="Wurch L.L."/>
            <person name="Kustka A.B."/>
            <person name="Dill B.D."/>
            <person name="Shah M."/>
            <person name="VerBerkmoes N.C."/>
            <person name="Kuo A."/>
            <person name="Terry A."/>
            <person name="Pangilinan J."/>
            <person name="Lindquist E.A."/>
            <person name="Lucas S."/>
            <person name="Paulsen I.T."/>
            <person name="Hattenrath-Lehmann T.K."/>
            <person name="Talmage S.C."/>
            <person name="Walker E.A."/>
            <person name="Koch F."/>
            <person name="Burson A.M."/>
            <person name="Marcoval M.A."/>
            <person name="Tang Y.Z."/>
            <person name="Lecleir G.R."/>
            <person name="Coyne K.J."/>
            <person name="Berg G.M."/>
            <person name="Bertrand E.M."/>
            <person name="Saito M.A."/>
            <person name="Gladyshev V.N."/>
            <person name="Grigoriev I.V."/>
        </authorList>
    </citation>
    <scope>NUCLEOTIDE SEQUENCE [LARGE SCALE GENOMIC DNA]</scope>
    <source>
        <strain evidence="2">CCMP 1984</strain>
    </source>
</reference>
<gene>
    <name evidence="1" type="ORF">AURANDRAFT_61269</name>
</gene>
<organism evidence="2">
    <name type="scientific">Aureococcus anophagefferens</name>
    <name type="common">Harmful bloom alga</name>
    <dbReference type="NCBI Taxonomy" id="44056"/>
    <lineage>
        <taxon>Eukaryota</taxon>
        <taxon>Sar</taxon>
        <taxon>Stramenopiles</taxon>
        <taxon>Ochrophyta</taxon>
        <taxon>Pelagophyceae</taxon>
        <taxon>Pelagomonadales</taxon>
        <taxon>Pelagomonadaceae</taxon>
        <taxon>Aureococcus</taxon>
    </lineage>
</organism>
<sequence>MRGAAGSAPDGVTFAAQDAVAWARDAGAPRCSRLLLKEVVHHVDPAARAAFFADARANRLAAGGRALVVTRPRVDIDYPFWDAARDVWAAHQPSEADLADELRAAGFSAVDVSVEAYAMELPLERWLDLVAARFWSTFAHFDDAALAAGIADVRARATPDAAGAIRFEERLVLIDAQV</sequence>
<accession>F0XXP3</accession>
<dbReference type="Gene3D" id="3.40.50.150">
    <property type="entry name" value="Vaccinia Virus protein VP39"/>
    <property type="match status" value="1"/>
</dbReference>
<dbReference type="EMBL" id="GL833121">
    <property type="protein sequence ID" value="EGB11981.1"/>
    <property type="molecule type" value="Genomic_DNA"/>
</dbReference>
<dbReference type="KEGG" id="aaf:AURANDRAFT_61269"/>
<dbReference type="eggNOG" id="ENOG502S4D4">
    <property type="taxonomic scope" value="Eukaryota"/>
</dbReference>
<proteinExistence type="predicted"/>
<dbReference type="RefSeq" id="XP_009033084.1">
    <property type="nucleotide sequence ID" value="XM_009034836.1"/>
</dbReference>